<gene>
    <name evidence="3" type="ORF">QH73_0007625</name>
</gene>
<dbReference type="PANTHER" id="PTHR43798">
    <property type="entry name" value="MONOACYLGLYCEROL LIPASE"/>
    <property type="match status" value="1"/>
</dbReference>
<dbReference type="GO" id="GO:0016020">
    <property type="term" value="C:membrane"/>
    <property type="evidence" value="ECO:0007669"/>
    <property type="project" value="TreeGrafter"/>
</dbReference>
<accession>A0A9X5I434</accession>
<feature type="domain" description="AB hydrolase-1" evidence="1">
    <location>
        <begin position="33"/>
        <end position="134"/>
    </location>
</feature>
<evidence type="ECO:0000313" key="4">
    <source>
        <dbReference type="Proteomes" id="UP000031532"/>
    </source>
</evidence>
<evidence type="ECO:0000259" key="2">
    <source>
        <dbReference type="Pfam" id="PF08386"/>
    </source>
</evidence>
<dbReference type="Pfam" id="PF08386">
    <property type="entry name" value="Abhydrolase_4"/>
    <property type="match status" value="1"/>
</dbReference>
<dbReference type="InterPro" id="IPR029058">
    <property type="entry name" value="AB_hydrolase_fold"/>
</dbReference>
<dbReference type="Gene3D" id="3.40.50.1820">
    <property type="entry name" value="alpha/beta hydrolase"/>
    <property type="match status" value="1"/>
</dbReference>
<sequence length="263" mass="29614">MNAKTFNQLVNCRIQLKDCNIFYQQSERHSSTPILFLHGWGISSEPYQEVLELIAEQHAVIAPDLPSFARSSYHKLISDYNSYAQFIVSFLEALNLPQVHLVGHSLGGGIAITLATLIPDRVKSLVLLDSTGIPSVAIPEIVPRRAIEMTAQISIHKLKLQFFDIPKVFSCNLLFNSGNIIYALLISLYQDITPLLPNIKAPCLILWSEKDLTTPLSVAREMANLIPNSKLITVKEGYHEWMLWYPEKLASIALDFIKQVELD</sequence>
<dbReference type="Proteomes" id="UP000031532">
    <property type="component" value="Unassembled WGS sequence"/>
</dbReference>
<name>A0A9X5I434_9CYAN</name>
<dbReference type="AlphaFoldDB" id="A0A9X5I434"/>
<dbReference type="RefSeq" id="WP_052290081.1">
    <property type="nucleotide sequence ID" value="NZ_JTJC03000001.1"/>
</dbReference>
<dbReference type="PRINTS" id="PR00111">
    <property type="entry name" value="ABHYDROLASE"/>
</dbReference>
<dbReference type="PANTHER" id="PTHR43798:SF33">
    <property type="entry name" value="HYDROLASE, PUTATIVE (AFU_ORTHOLOGUE AFUA_2G14860)-RELATED"/>
    <property type="match status" value="1"/>
</dbReference>
<evidence type="ECO:0000259" key="1">
    <source>
        <dbReference type="Pfam" id="PF00561"/>
    </source>
</evidence>
<reference evidence="3 4" key="1">
    <citation type="journal article" date="2015" name="Genome Announc.">
        <title>Draft Genome Sequence of the Terrestrial Cyanobacterium Scytonema millei VB511283, Isolated from Eastern India.</title>
        <authorList>
            <person name="Sen D."/>
            <person name="Chandrababunaidu M.M."/>
            <person name="Singh D."/>
            <person name="Sanghi N."/>
            <person name="Ghorai A."/>
            <person name="Mishra G.P."/>
            <person name="Madduluri M."/>
            <person name="Adhikary S.P."/>
            <person name="Tripathy S."/>
        </authorList>
    </citation>
    <scope>NUCLEOTIDE SEQUENCE [LARGE SCALE GENOMIC DNA]</scope>
    <source>
        <strain evidence="3 4">VB511283</strain>
    </source>
</reference>
<dbReference type="GO" id="GO:0016787">
    <property type="term" value="F:hydrolase activity"/>
    <property type="evidence" value="ECO:0007669"/>
    <property type="project" value="UniProtKB-KW"/>
</dbReference>
<dbReference type="OrthoDB" id="9775557at2"/>
<dbReference type="EMBL" id="JTJC03000001">
    <property type="protein sequence ID" value="NHC34530.1"/>
    <property type="molecule type" value="Genomic_DNA"/>
</dbReference>
<dbReference type="InterPro" id="IPR050266">
    <property type="entry name" value="AB_hydrolase_sf"/>
</dbReference>
<keyword evidence="3" id="KW-0378">Hydrolase</keyword>
<proteinExistence type="predicted"/>
<dbReference type="InterPro" id="IPR000073">
    <property type="entry name" value="AB_hydrolase_1"/>
</dbReference>
<evidence type="ECO:0000313" key="3">
    <source>
        <dbReference type="EMBL" id="NHC34530.1"/>
    </source>
</evidence>
<keyword evidence="4" id="KW-1185">Reference proteome</keyword>
<comment type="caution">
    <text evidence="3">The sequence shown here is derived from an EMBL/GenBank/DDBJ whole genome shotgun (WGS) entry which is preliminary data.</text>
</comment>
<organism evidence="3 4">
    <name type="scientific">Scytonema millei VB511283</name>
    <dbReference type="NCBI Taxonomy" id="1245923"/>
    <lineage>
        <taxon>Bacteria</taxon>
        <taxon>Bacillati</taxon>
        <taxon>Cyanobacteriota</taxon>
        <taxon>Cyanophyceae</taxon>
        <taxon>Nostocales</taxon>
        <taxon>Scytonemataceae</taxon>
        <taxon>Scytonema</taxon>
    </lineage>
</organism>
<protein>
    <submittedName>
        <fullName evidence="3">Alpha/beta hydrolase</fullName>
    </submittedName>
</protein>
<dbReference type="SUPFAM" id="SSF53474">
    <property type="entry name" value="alpha/beta-Hydrolases"/>
    <property type="match status" value="1"/>
</dbReference>
<dbReference type="Pfam" id="PF00561">
    <property type="entry name" value="Abhydrolase_1"/>
    <property type="match status" value="1"/>
</dbReference>
<feature type="domain" description="Peptidase S33 tripeptidyl aminopeptidase-like C-terminal" evidence="2">
    <location>
        <begin position="200"/>
        <end position="241"/>
    </location>
</feature>
<dbReference type="InterPro" id="IPR013595">
    <property type="entry name" value="Pept_S33_TAP-like_C"/>
</dbReference>